<dbReference type="OrthoDB" id="10250354at2759"/>
<feature type="compositionally biased region" description="Low complexity" evidence="2">
    <location>
        <begin position="232"/>
        <end position="245"/>
    </location>
</feature>
<dbReference type="Gene3D" id="1.10.287.110">
    <property type="entry name" value="DnaJ domain"/>
    <property type="match status" value="1"/>
</dbReference>
<dbReference type="SMART" id="SM00271">
    <property type="entry name" value="DnaJ"/>
    <property type="match status" value="1"/>
</dbReference>
<proteinExistence type="predicted"/>
<protein>
    <recommendedName>
        <fullName evidence="3">J domain-containing protein</fullName>
    </recommendedName>
</protein>
<dbReference type="InterPro" id="IPR036869">
    <property type="entry name" value="J_dom_sf"/>
</dbReference>
<gene>
    <name evidence="4" type="ORF">WICMUC_004918</name>
</gene>
<dbReference type="CDD" id="cd06257">
    <property type="entry name" value="DnaJ"/>
    <property type="match status" value="1"/>
</dbReference>
<keyword evidence="5" id="KW-1185">Reference proteome</keyword>
<organism evidence="4 5">
    <name type="scientific">Wickerhamomyces mucosus</name>
    <dbReference type="NCBI Taxonomy" id="1378264"/>
    <lineage>
        <taxon>Eukaryota</taxon>
        <taxon>Fungi</taxon>
        <taxon>Dikarya</taxon>
        <taxon>Ascomycota</taxon>
        <taxon>Saccharomycotina</taxon>
        <taxon>Saccharomycetes</taxon>
        <taxon>Phaffomycetales</taxon>
        <taxon>Wickerhamomycetaceae</taxon>
        <taxon>Wickerhamomyces</taxon>
    </lineage>
</organism>
<feature type="compositionally biased region" description="Polar residues" evidence="2">
    <location>
        <begin position="209"/>
        <end position="229"/>
    </location>
</feature>
<dbReference type="PROSITE" id="PS00636">
    <property type="entry name" value="DNAJ_1"/>
    <property type="match status" value="1"/>
</dbReference>
<feature type="domain" description="J" evidence="3">
    <location>
        <begin position="2"/>
        <end position="66"/>
    </location>
</feature>
<dbReference type="PROSITE" id="PS50076">
    <property type="entry name" value="DNAJ_2"/>
    <property type="match status" value="1"/>
</dbReference>
<dbReference type="GO" id="GO:0051082">
    <property type="term" value="F:unfolded protein binding"/>
    <property type="evidence" value="ECO:0007669"/>
    <property type="project" value="TreeGrafter"/>
</dbReference>
<dbReference type="InterPro" id="IPR018253">
    <property type="entry name" value="DnaJ_domain_CS"/>
</dbReference>
<feature type="region of interest" description="Disordered" evidence="2">
    <location>
        <begin position="187"/>
        <end position="297"/>
    </location>
</feature>
<evidence type="ECO:0000313" key="5">
    <source>
        <dbReference type="Proteomes" id="UP000769528"/>
    </source>
</evidence>
<feature type="compositionally biased region" description="Polar residues" evidence="2">
    <location>
        <begin position="189"/>
        <end position="201"/>
    </location>
</feature>
<evidence type="ECO:0000259" key="3">
    <source>
        <dbReference type="PROSITE" id="PS50076"/>
    </source>
</evidence>
<accession>A0A9P8T9H4</accession>
<name>A0A9P8T9H4_9ASCO</name>
<comment type="caution">
    <text evidence="4">The sequence shown here is derived from an EMBL/GenBank/DDBJ whole genome shotgun (WGS) entry which is preliminary data.</text>
</comment>
<dbReference type="PANTHER" id="PTHR43096">
    <property type="entry name" value="DNAJ HOMOLOG 1, MITOCHONDRIAL-RELATED"/>
    <property type="match status" value="1"/>
</dbReference>
<feature type="compositionally biased region" description="Polar residues" evidence="2">
    <location>
        <begin position="278"/>
        <end position="291"/>
    </location>
</feature>
<sequence length="503" mass="58823">MNYYTVLELNVNATTDEIRKSYLKIAKTHHPDKTNDLNKIDAFKRALEAYDILIDPEQRKKYDLKLTKKSYTKFTTNSAPSFQRSPDFTQSNSNSNRFNEFGSMYTKHKFPNPSSFFESNKKTEYSFGSNIPYKKNQRDKFDEDERISENFPQNWKRQTTFQFKNHNNIQEQKETFKFTKSIYKESNHKTSNNINEPPSNKSMDDLASNLESSNSPLKNIPNFSDQLPNAGNFPKNNTQPNNPTTSFIFTIPKPTTDKPASPQNINTGKRNVNRTRRSSIPQSKNQSSPISSGRPPRTMLEEQVDVEFSHFNLQTEKDEPEKQIFEEKEEVVNPNRQNRFELFDDFMNISPLNLDPDSMLMNGWKEALNNLSTSNGLNNTESIGDMLGIQLPTNVEPEPPKVDRHQIFDQIYWDGFQKQFNIYLNSALDFKESLTKYFTTRSSKDVKYRTRLIETPTILLALARRDMIVQKRYQAFQEKFYKALEEYQKLNELRSKNKKQTSN</sequence>
<reference evidence="4" key="1">
    <citation type="journal article" date="2021" name="Open Biol.">
        <title>Shared evolutionary footprints suggest mitochondrial oxidative damage underlies multiple complex I losses in fungi.</title>
        <authorList>
            <person name="Schikora-Tamarit M.A."/>
            <person name="Marcet-Houben M."/>
            <person name="Nosek J."/>
            <person name="Gabaldon T."/>
        </authorList>
    </citation>
    <scope>NUCLEOTIDE SEQUENCE</scope>
    <source>
        <strain evidence="4">CBS6341</strain>
    </source>
</reference>
<dbReference type="InterPro" id="IPR001623">
    <property type="entry name" value="DnaJ_domain"/>
</dbReference>
<evidence type="ECO:0000256" key="1">
    <source>
        <dbReference type="ARBA" id="ARBA00023186"/>
    </source>
</evidence>
<dbReference type="GO" id="GO:0005737">
    <property type="term" value="C:cytoplasm"/>
    <property type="evidence" value="ECO:0007669"/>
    <property type="project" value="TreeGrafter"/>
</dbReference>
<dbReference type="Pfam" id="PF00226">
    <property type="entry name" value="DnaJ"/>
    <property type="match status" value="1"/>
</dbReference>
<dbReference type="AlphaFoldDB" id="A0A9P8T9H4"/>
<dbReference type="EMBL" id="JAEUBF010001309">
    <property type="protein sequence ID" value="KAH3670265.1"/>
    <property type="molecule type" value="Genomic_DNA"/>
</dbReference>
<feature type="compositionally biased region" description="Polar residues" evidence="2">
    <location>
        <begin position="261"/>
        <end position="270"/>
    </location>
</feature>
<dbReference type="SUPFAM" id="SSF46565">
    <property type="entry name" value="Chaperone J-domain"/>
    <property type="match status" value="1"/>
</dbReference>
<evidence type="ECO:0000313" key="4">
    <source>
        <dbReference type="EMBL" id="KAH3670265.1"/>
    </source>
</evidence>
<keyword evidence="1" id="KW-0143">Chaperone</keyword>
<evidence type="ECO:0000256" key="2">
    <source>
        <dbReference type="SAM" id="MobiDB-lite"/>
    </source>
</evidence>
<dbReference type="GO" id="GO:0042026">
    <property type="term" value="P:protein refolding"/>
    <property type="evidence" value="ECO:0007669"/>
    <property type="project" value="TreeGrafter"/>
</dbReference>
<dbReference type="PANTHER" id="PTHR43096:SF52">
    <property type="entry name" value="DNAJ HOMOLOG 1, MITOCHONDRIAL-RELATED"/>
    <property type="match status" value="1"/>
</dbReference>
<reference evidence="4" key="2">
    <citation type="submission" date="2021-01" db="EMBL/GenBank/DDBJ databases">
        <authorList>
            <person name="Schikora-Tamarit M.A."/>
        </authorList>
    </citation>
    <scope>NUCLEOTIDE SEQUENCE</scope>
    <source>
        <strain evidence="4">CBS6341</strain>
    </source>
</reference>
<dbReference type="PRINTS" id="PR00625">
    <property type="entry name" value="JDOMAIN"/>
</dbReference>
<dbReference type="Proteomes" id="UP000769528">
    <property type="component" value="Unassembled WGS sequence"/>
</dbReference>